<proteinExistence type="predicted"/>
<sequence>MNGLLNNLIGACLILSAAVSYAANDDLECTEQDKPSIAKTLDDYTIMAGNSAKISTAEAFNGTNFVFSVSAKVTNPANQVMINRRNGIIVIKAEHKDDFDVVITATNPCGSASAKFNVEIDEEE</sequence>
<dbReference type="Gene3D" id="2.60.40.10">
    <property type="entry name" value="Immunoglobulins"/>
    <property type="match status" value="1"/>
</dbReference>
<feature type="chain" id="PRO_5045180404" description="Cadherin domain-containing protein" evidence="1">
    <location>
        <begin position="23"/>
        <end position="124"/>
    </location>
</feature>
<name>A0ABV8CFM9_9GAMM</name>
<feature type="signal peptide" evidence="1">
    <location>
        <begin position="1"/>
        <end position="22"/>
    </location>
</feature>
<protein>
    <recommendedName>
        <fullName evidence="4">Cadherin domain-containing protein</fullName>
    </recommendedName>
</protein>
<evidence type="ECO:0000313" key="3">
    <source>
        <dbReference type="Proteomes" id="UP001595758"/>
    </source>
</evidence>
<evidence type="ECO:0008006" key="4">
    <source>
        <dbReference type="Google" id="ProtNLM"/>
    </source>
</evidence>
<dbReference type="RefSeq" id="WP_382342743.1">
    <property type="nucleotide sequence ID" value="NZ_JBHSAB010000016.1"/>
</dbReference>
<dbReference type="InterPro" id="IPR013783">
    <property type="entry name" value="Ig-like_fold"/>
</dbReference>
<dbReference type="Proteomes" id="UP001595758">
    <property type="component" value="Unassembled WGS sequence"/>
</dbReference>
<gene>
    <name evidence="2" type="ORF">ACFORL_07755</name>
</gene>
<accession>A0ABV8CFM9</accession>
<evidence type="ECO:0000256" key="1">
    <source>
        <dbReference type="SAM" id="SignalP"/>
    </source>
</evidence>
<comment type="caution">
    <text evidence="2">The sequence shown here is derived from an EMBL/GenBank/DDBJ whole genome shotgun (WGS) entry which is preliminary data.</text>
</comment>
<keyword evidence="1" id="KW-0732">Signal</keyword>
<keyword evidence="3" id="KW-1185">Reference proteome</keyword>
<reference evidence="3" key="1">
    <citation type="journal article" date="2019" name="Int. J. Syst. Evol. Microbiol.">
        <title>The Global Catalogue of Microorganisms (GCM) 10K type strain sequencing project: providing services to taxonomists for standard genome sequencing and annotation.</title>
        <authorList>
            <consortium name="The Broad Institute Genomics Platform"/>
            <consortium name="The Broad Institute Genome Sequencing Center for Infectious Disease"/>
            <person name="Wu L."/>
            <person name="Ma J."/>
        </authorList>
    </citation>
    <scope>NUCLEOTIDE SEQUENCE [LARGE SCALE GENOMIC DNA]</scope>
    <source>
        <strain evidence="3">CCUG 59858</strain>
    </source>
</reference>
<dbReference type="EMBL" id="JBHSAB010000016">
    <property type="protein sequence ID" value="MFC3908966.1"/>
    <property type="molecule type" value="Genomic_DNA"/>
</dbReference>
<evidence type="ECO:0000313" key="2">
    <source>
        <dbReference type="EMBL" id="MFC3908966.1"/>
    </source>
</evidence>
<organism evidence="2 3">
    <name type="scientific">Legionella dresdenensis</name>
    <dbReference type="NCBI Taxonomy" id="450200"/>
    <lineage>
        <taxon>Bacteria</taxon>
        <taxon>Pseudomonadati</taxon>
        <taxon>Pseudomonadota</taxon>
        <taxon>Gammaproteobacteria</taxon>
        <taxon>Legionellales</taxon>
        <taxon>Legionellaceae</taxon>
        <taxon>Legionella</taxon>
    </lineage>
</organism>